<accession>A0A0G1BZA5</accession>
<dbReference type="Pfam" id="PF00091">
    <property type="entry name" value="Tubulin"/>
    <property type="match status" value="1"/>
</dbReference>
<reference evidence="4 5" key="1">
    <citation type="journal article" date="2015" name="Nature">
        <title>rRNA introns, odd ribosomes, and small enigmatic genomes across a large radiation of phyla.</title>
        <authorList>
            <person name="Brown C.T."/>
            <person name="Hug L.A."/>
            <person name="Thomas B.C."/>
            <person name="Sharon I."/>
            <person name="Castelle C.J."/>
            <person name="Singh A."/>
            <person name="Wilkins M.J."/>
            <person name="Williams K.H."/>
            <person name="Banfield J.F."/>
        </authorList>
    </citation>
    <scope>NUCLEOTIDE SEQUENCE [LARGE SCALE GENOMIC DNA]</scope>
</reference>
<dbReference type="PANTHER" id="PTHR30314">
    <property type="entry name" value="CELL DIVISION PROTEIN FTSZ-RELATED"/>
    <property type="match status" value="1"/>
</dbReference>
<dbReference type="GO" id="GO:0005737">
    <property type="term" value="C:cytoplasm"/>
    <property type="evidence" value="ECO:0007669"/>
    <property type="project" value="TreeGrafter"/>
</dbReference>
<dbReference type="GO" id="GO:0051301">
    <property type="term" value="P:cell division"/>
    <property type="evidence" value="ECO:0007669"/>
    <property type="project" value="UniProtKB-KW"/>
</dbReference>
<dbReference type="GO" id="GO:0032153">
    <property type="term" value="C:cell division site"/>
    <property type="evidence" value="ECO:0007669"/>
    <property type="project" value="TreeGrafter"/>
</dbReference>
<evidence type="ECO:0000256" key="1">
    <source>
        <dbReference type="ARBA" id="ARBA00022741"/>
    </source>
</evidence>
<evidence type="ECO:0000313" key="5">
    <source>
        <dbReference type="Proteomes" id="UP000034213"/>
    </source>
</evidence>
<feature type="domain" description="Tubulin/FtsZ GTPase" evidence="3">
    <location>
        <begin position="13"/>
        <end position="81"/>
    </location>
</feature>
<gene>
    <name evidence="4" type="ORF">UV54_C0057G0004</name>
</gene>
<protein>
    <submittedName>
        <fullName evidence="4">Cell division protein FtsZ</fullName>
    </submittedName>
</protein>
<keyword evidence="4" id="KW-0131">Cell cycle</keyword>
<dbReference type="STRING" id="1618369.UV54_C0057G0004"/>
<sequence>MTRVQPDVEAFARIKVIGVGGSGVNTIDHMIRCKVKGVDFISVNTDAQDLHHSLAPKKIHIGKNLTRGLGAGMNPEIGKQA</sequence>
<name>A0A0G1BZA5_9BACT</name>
<comment type="caution">
    <text evidence="4">The sequence shown here is derived from an EMBL/GenBank/DDBJ whole genome shotgun (WGS) entry which is preliminary data.</text>
</comment>
<dbReference type="Gene3D" id="3.40.50.1440">
    <property type="entry name" value="Tubulin/FtsZ, GTPase domain"/>
    <property type="match status" value="1"/>
</dbReference>
<dbReference type="PATRIC" id="fig|1618369.3.peg.714"/>
<dbReference type="GO" id="GO:0005525">
    <property type="term" value="F:GTP binding"/>
    <property type="evidence" value="ECO:0007669"/>
    <property type="project" value="UniProtKB-KW"/>
</dbReference>
<dbReference type="InterPro" id="IPR003008">
    <property type="entry name" value="Tubulin_FtsZ_GTPase"/>
</dbReference>
<dbReference type="SUPFAM" id="SSF52490">
    <property type="entry name" value="Tubulin nucleotide-binding domain-like"/>
    <property type="match status" value="1"/>
</dbReference>
<keyword evidence="4" id="KW-0132">Cell division</keyword>
<dbReference type="EMBL" id="LCEW01000057">
    <property type="protein sequence ID" value="KKS78622.1"/>
    <property type="molecule type" value="Genomic_DNA"/>
</dbReference>
<keyword evidence="2" id="KW-0342">GTP-binding</keyword>
<evidence type="ECO:0000256" key="2">
    <source>
        <dbReference type="ARBA" id="ARBA00023134"/>
    </source>
</evidence>
<evidence type="ECO:0000259" key="3">
    <source>
        <dbReference type="Pfam" id="PF00091"/>
    </source>
</evidence>
<keyword evidence="1" id="KW-0547">Nucleotide-binding</keyword>
<proteinExistence type="predicted"/>
<dbReference type="AlphaFoldDB" id="A0A0G1BZA5"/>
<evidence type="ECO:0000313" key="4">
    <source>
        <dbReference type="EMBL" id="KKS78622.1"/>
    </source>
</evidence>
<dbReference type="GO" id="GO:0003924">
    <property type="term" value="F:GTPase activity"/>
    <property type="evidence" value="ECO:0007669"/>
    <property type="project" value="InterPro"/>
</dbReference>
<organism evidence="4 5">
    <name type="scientific">Candidatus Beckwithbacteria bacterium GW2011_GWA2_43_10</name>
    <dbReference type="NCBI Taxonomy" id="1618369"/>
    <lineage>
        <taxon>Bacteria</taxon>
        <taxon>Candidatus Beckwithiibacteriota</taxon>
    </lineage>
</organism>
<dbReference type="InterPro" id="IPR045061">
    <property type="entry name" value="FtsZ/CetZ"/>
</dbReference>
<dbReference type="Proteomes" id="UP000034213">
    <property type="component" value="Unassembled WGS sequence"/>
</dbReference>
<dbReference type="InterPro" id="IPR036525">
    <property type="entry name" value="Tubulin/FtsZ_GTPase_sf"/>
</dbReference>
<dbReference type="PANTHER" id="PTHR30314:SF3">
    <property type="entry name" value="MITOCHONDRIAL DIVISION PROTEIN FSZA"/>
    <property type="match status" value="1"/>
</dbReference>